<evidence type="ECO:0000256" key="2">
    <source>
        <dbReference type="ARBA" id="ARBA00006824"/>
    </source>
</evidence>
<dbReference type="EMBL" id="CAJNJA010010008">
    <property type="protein sequence ID" value="CAE7252848.1"/>
    <property type="molecule type" value="Genomic_DNA"/>
</dbReference>
<feature type="compositionally biased region" description="Polar residues" evidence="7">
    <location>
        <begin position="152"/>
        <end position="162"/>
    </location>
</feature>
<proteinExistence type="inferred from homology"/>
<feature type="compositionally biased region" description="Low complexity" evidence="7">
    <location>
        <begin position="310"/>
        <end position="331"/>
    </location>
</feature>
<evidence type="ECO:0000256" key="7">
    <source>
        <dbReference type="SAM" id="MobiDB-lite"/>
    </source>
</evidence>
<dbReference type="InterPro" id="IPR006342">
    <property type="entry name" value="FkbM_mtfrase"/>
</dbReference>
<comment type="similarity">
    <text evidence="2">Belongs to the peroxisomal membrane protein PXMP2/4 family.</text>
</comment>
<feature type="domain" description="Methyltransferase FkbM" evidence="8">
    <location>
        <begin position="1029"/>
        <end position="1232"/>
    </location>
</feature>
<dbReference type="Pfam" id="PF05050">
    <property type="entry name" value="Methyltransf_21"/>
    <property type="match status" value="1"/>
</dbReference>
<dbReference type="GO" id="GO:0005737">
    <property type="term" value="C:cytoplasm"/>
    <property type="evidence" value="ECO:0007669"/>
    <property type="project" value="TreeGrafter"/>
</dbReference>
<keyword evidence="3" id="KW-0812">Transmembrane</keyword>
<keyword evidence="5" id="KW-0472">Membrane</keyword>
<feature type="region of interest" description="Disordered" evidence="7">
    <location>
        <begin position="1442"/>
        <end position="1551"/>
    </location>
</feature>
<protein>
    <submittedName>
        <fullName evidence="9">EXPA24 protein</fullName>
    </submittedName>
</protein>
<feature type="compositionally biased region" description="Low complexity" evidence="7">
    <location>
        <begin position="1"/>
        <end position="24"/>
    </location>
</feature>
<comment type="subcellular location">
    <subcellularLocation>
        <location evidence="1">Membrane</location>
        <topology evidence="1">Multi-pass membrane protein</topology>
    </subcellularLocation>
</comment>
<comment type="caution">
    <text evidence="9">The sequence shown here is derived from an EMBL/GenBank/DDBJ whole genome shotgun (WGS) entry which is preliminary data.</text>
</comment>
<evidence type="ECO:0000256" key="4">
    <source>
        <dbReference type="ARBA" id="ARBA00022989"/>
    </source>
</evidence>
<keyword evidence="10" id="KW-1185">Reference proteome</keyword>
<sequence>ALDGGASPASPKPAQKPKTAPHPQLSQRDHDLMQHLHERHQTKAQAKAGRAKSPHRGDRGSLSPKVQSPHASSPSVAEAENQHAATAAAVAAAVDVQDGPQSQWPELEPDVLQNEVAAREVELRVLRQELSARSQEVLRLEEEIHEAEDQLRQATGAPNSEGSEGHWERSWERRLRVILRFTGHVGPPPGTSIHRPQTALSSAAAKPADRRPARVVHAMGSAGSAVPPVPPLPREKAPPLLVAPGEALGQASLAGGGVKGLQWLLATVDKEKKEKEWLAQKFEEKCVEVQSLYQELQRVRMQLDHQQGRAVSSSSAFASPASPSRMSPATSQEISPSSSVGSNSAIAQRRGLKLNVETNPKRSPLTQPPKVVVQQAVDGNAAALSRAKSSPALNEGDPSREPMSALLRRRQEDWTPLPETTATGEEPLTPGLGKGRKGARGVSGQGEGVTTLKKRLASAEVELAEKDEELSGLQEAVAHGSQQVTAKAAELQALMDQHKLQGSKVAKLQKDSDLLHRHMAIDQWRHQVEAAVKVVLICLGAFQEVKIRERREHQRQIEVFQEACTLRHLASAFVSFLGFSNVSVKSPVHKDLMSQWVRWLNYVCQRHPLAFGVAVSTGKAVTADVVAQKVLEGKEKLDRQRILVFSCFGFFYCGLAQHAIYCVAYPRLVSALALRQPAQAIFQIAVDQVLHIPFFYFPVFYTASGCVQSLTGAASFCPKAIFLQWHSNVWADVQRCTSFWLPAHCMTFTVVPLHWRIPWIAGAGLAWLTFLSAFRGGEALSDVQMQHNLPHEIVALQSHIARMEEKCHFHAGEVQRRKDVLKALVMEERLCVAAARLGHETADELKRGQMEEQRALEARLHEEMSRRTSLPAQAKTYEQVEADFAAGYRRNMSGTAILGAGSVRYELKSPGRFLPMRMSHYDGRRDKGKRALLRAPVLRGSSEWPLLFGMAGTPLTLCRVSWGRSFLPTLRKLGLQRRQRHAVYLQKSLHTEFWGGSGQDQGMRKVLGALASLGRSMLQSGVKQLAVLDVGAASYEGPDRCHAAEMAVLLGCSASFQIHAFEPLPRELERTRRSAEQRLRGDLSLGRRAARRCISWQQRAVSNASGEARLRGSANQASLSRHIPAITGSADYASQESESVMTQRLDDFAREVGLAPSLLLKIDTEGHDLEVLQGARSLLEAGDVAAIVFEVAGQMNPDFFRLHKEQKRVDHRVSLAEPTLESMVRWLGALGYESFLLGSRSLIPLSGSWWDKSFEVCWSRPDLSCWYDVLAVPRAGRFEELSVFDLEGLDFPTDRRRIAVDALLQSSAVRENRNARTSSLLTTPVLPNSKLVQHGKKCGPAHFKLASLCTGQVCGREAARAMKDHGPHISKTAVDDAVDSFLQKMRQQGELAPPIVRMSASAHLVADQAVTLELTHAGQLCVRGKSGLVPMADFLRQHGFMKKHHEGQGQHLPKHAAHSAADAAHVHPSHAAHPSHPLPAQTTHPAHAGPPALHSHPPHLAHPAHAAHPALHPAQLAKAHQAPPKSHPGHGAQQHPAAHHSPQVPKSTLGDAKTPLHAAAEAHLTPHKMVAVSTGKSC</sequence>
<evidence type="ECO:0000256" key="3">
    <source>
        <dbReference type="ARBA" id="ARBA00022692"/>
    </source>
</evidence>
<feature type="region of interest" description="Disordered" evidence="7">
    <location>
        <begin position="307"/>
        <end position="346"/>
    </location>
</feature>
<dbReference type="SUPFAM" id="SSF53335">
    <property type="entry name" value="S-adenosyl-L-methionine-dependent methyltransferases"/>
    <property type="match status" value="1"/>
</dbReference>
<dbReference type="InterPro" id="IPR007248">
    <property type="entry name" value="Mpv17_PMP22"/>
</dbReference>
<dbReference type="GO" id="GO:0016020">
    <property type="term" value="C:membrane"/>
    <property type="evidence" value="ECO:0007669"/>
    <property type="project" value="UniProtKB-SubCell"/>
</dbReference>
<evidence type="ECO:0000313" key="10">
    <source>
        <dbReference type="Proteomes" id="UP000601435"/>
    </source>
</evidence>
<evidence type="ECO:0000256" key="5">
    <source>
        <dbReference type="ARBA" id="ARBA00023136"/>
    </source>
</evidence>
<dbReference type="Proteomes" id="UP000601435">
    <property type="component" value="Unassembled WGS sequence"/>
</dbReference>
<keyword evidence="4" id="KW-1133">Transmembrane helix</keyword>
<feature type="non-terminal residue" evidence="9">
    <location>
        <position position="1578"/>
    </location>
</feature>
<dbReference type="OrthoDB" id="443452at2759"/>
<accession>A0A812LV60</accession>
<reference evidence="9" key="1">
    <citation type="submission" date="2021-02" db="EMBL/GenBank/DDBJ databases">
        <authorList>
            <person name="Dougan E. K."/>
            <person name="Rhodes N."/>
            <person name="Thang M."/>
            <person name="Chan C."/>
        </authorList>
    </citation>
    <scope>NUCLEOTIDE SEQUENCE</scope>
</reference>
<feature type="compositionally biased region" description="Polar residues" evidence="7">
    <location>
        <begin position="64"/>
        <end position="75"/>
    </location>
</feature>
<dbReference type="Gene3D" id="3.40.50.150">
    <property type="entry name" value="Vaccinia Virus protein VP39"/>
    <property type="match status" value="1"/>
</dbReference>
<evidence type="ECO:0000313" key="9">
    <source>
        <dbReference type="EMBL" id="CAE7252848.1"/>
    </source>
</evidence>
<dbReference type="NCBIfam" id="TIGR01444">
    <property type="entry name" value="fkbM_fam"/>
    <property type="match status" value="1"/>
</dbReference>
<dbReference type="PANTHER" id="PTHR11266:SF21">
    <property type="entry name" value="ACT DOMAIN-CONTAINING PROTEIN"/>
    <property type="match status" value="1"/>
</dbReference>
<feature type="coiled-coil region" evidence="6">
    <location>
        <begin position="449"/>
        <end position="501"/>
    </location>
</feature>
<evidence type="ECO:0000256" key="1">
    <source>
        <dbReference type="ARBA" id="ARBA00004141"/>
    </source>
</evidence>
<name>A0A812LV60_9DINO</name>
<feature type="compositionally biased region" description="Basic and acidic residues" evidence="7">
    <location>
        <begin position="27"/>
        <end position="41"/>
    </location>
</feature>
<organism evidence="9 10">
    <name type="scientific">Symbiodinium necroappetens</name>
    <dbReference type="NCBI Taxonomy" id="1628268"/>
    <lineage>
        <taxon>Eukaryota</taxon>
        <taxon>Sar</taxon>
        <taxon>Alveolata</taxon>
        <taxon>Dinophyceae</taxon>
        <taxon>Suessiales</taxon>
        <taxon>Symbiodiniaceae</taxon>
        <taxon>Symbiodinium</taxon>
    </lineage>
</organism>
<feature type="compositionally biased region" description="Low complexity" evidence="7">
    <location>
        <begin position="1469"/>
        <end position="1495"/>
    </location>
</feature>
<keyword evidence="6" id="KW-0175">Coiled coil</keyword>
<feature type="compositionally biased region" description="Polar residues" evidence="7">
    <location>
        <begin position="332"/>
        <end position="346"/>
    </location>
</feature>
<gene>
    <name evidence="9" type="primary">EXPA24</name>
    <name evidence="9" type="ORF">SNEC2469_LOCUS5340</name>
</gene>
<feature type="region of interest" description="Disordered" evidence="7">
    <location>
        <begin position="1"/>
        <end position="107"/>
    </location>
</feature>
<feature type="region of interest" description="Disordered" evidence="7">
    <location>
        <begin position="149"/>
        <end position="168"/>
    </location>
</feature>
<dbReference type="Pfam" id="PF04117">
    <property type="entry name" value="Mpv17_PMP22"/>
    <property type="match status" value="1"/>
</dbReference>
<evidence type="ECO:0000256" key="6">
    <source>
        <dbReference type="SAM" id="Coils"/>
    </source>
</evidence>
<feature type="region of interest" description="Disordered" evidence="7">
    <location>
        <begin position="410"/>
        <end position="447"/>
    </location>
</feature>
<evidence type="ECO:0000259" key="8">
    <source>
        <dbReference type="Pfam" id="PF05050"/>
    </source>
</evidence>
<dbReference type="InterPro" id="IPR029063">
    <property type="entry name" value="SAM-dependent_MTases_sf"/>
</dbReference>
<feature type="compositionally biased region" description="Low complexity" evidence="7">
    <location>
        <begin position="76"/>
        <end position="96"/>
    </location>
</feature>
<dbReference type="PANTHER" id="PTHR11266">
    <property type="entry name" value="PEROXISOMAL MEMBRANE PROTEIN 2, PXMP2 MPV17"/>
    <property type="match status" value="1"/>
</dbReference>
<feature type="compositionally biased region" description="Low complexity" evidence="7">
    <location>
        <begin position="1501"/>
        <end position="1543"/>
    </location>
</feature>